<dbReference type="AlphaFoldDB" id="A0A2R5HHE6"/>
<keyword evidence="2" id="KW-1278">Translocase</keyword>
<dbReference type="Proteomes" id="UP000245021">
    <property type="component" value="Unassembled WGS sequence"/>
</dbReference>
<keyword evidence="5" id="KW-0547">Nucleotide-binding</keyword>
<dbReference type="InterPro" id="IPR047641">
    <property type="entry name" value="ABC_transpr_MalK/UgpC-like"/>
</dbReference>
<evidence type="ECO:0000259" key="4">
    <source>
        <dbReference type="Pfam" id="PF08402"/>
    </source>
</evidence>
<dbReference type="PANTHER" id="PTHR43875:SF15">
    <property type="entry name" value="TREHALOSE IMPORT ATP-BINDING PROTEIN SUGC"/>
    <property type="match status" value="1"/>
</dbReference>
<dbReference type="InterPro" id="IPR012340">
    <property type="entry name" value="NA-bd_OB-fold"/>
</dbReference>
<accession>A0A2R5HHE6</accession>
<dbReference type="GO" id="GO:0005524">
    <property type="term" value="F:ATP binding"/>
    <property type="evidence" value="ECO:0007669"/>
    <property type="project" value="UniProtKB-KW"/>
</dbReference>
<evidence type="ECO:0000256" key="2">
    <source>
        <dbReference type="ARBA" id="ARBA00022967"/>
    </source>
</evidence>
<dbReference type="GO" id="GO:0055052">
    <property type="term" value="C:ATP-binding cassette (ABC) transporter complex, substrate-binding subunit-containing"/>
    <property type="evidence" value="ECO:0007669"/>
    <property type="project" value="TreeGrafter"/>
</dbReference>
<dbReference type="GO" id="GO:0022857">
    <property type="term" value="F:transmembrane transporter activity"/>
    <property type="evidence" value="ECO:0007669"/>
    <property type="project" value="InterPro"/>
</dbReference>
<dbReference type="Gene3D" id="2.40.50.140">
    <property type="entry name" value="Nucleic acid-binding proteins"/>
    <property type="match status" value="1"/>
</dbReference>
<feature type="domain" description="Transport-associated OB type 2" evidence="4">
    <location>
        <begin position="118"/>
        <end position="189"/>
    </location>
</feature>
<dbReference type="SUPFAM" id="SSF50331">
    <property type="entry name" value="MOP-like"/>
    <property type="match status" value="1"/>
</dbReference>
<dbReference type="InterPro" id="IPR013611">
    <property type="entry name" value="Transp-assoc_OB_typ2"/>
</dbReference>
<dbReference type="InterPro" id="IPR027417">
    <property type="entry name" value="P-loop_NTPase"/>
</dbReference>
<keyword evidence="1" id="KW-1003">Cell membrane</keyword>
<comment type="caution">
    <text evidence="5">The sequence shown here is derived from an EMBL/GenBank/DDBJ whole genome shotgun (WGS) entry which is preliminary data.</text>
</comment>
<gene>
    <name evidence="5" type="primary">ugpC_2</name>
    <name evidence="5" type="ORF">NtB2_01579</name>
</gene>
<protein>
    <submittedName>
        <fullName evidence="5">Glycerol-3-phosphate ABC transporter ATP-binding protein</fullName>
    </submittedName>
</protein>
<evidence type="ECO:0000256" key="1">
    <source>
        <dbReference type="ARBA" id="ARBA00022475"/>
    </source>
</evidence>
<dbReference type="Gene3D" id="3.40.50.300">
    <property type="entry name" value="P-loop containing nucleotide triphosphate hydrolases"/>
    <property type="match status" value="1"/>
</dbReference>
<name>A0A2R5HHE6_9LACT</name>
<dbReference type="PANTHER" id="PTHR43875">
    <property type="entry name" value="MALTODEXTRIN IMPORT ATP-BINDING PROTEIN MSMX"/>
    <property type="match status" value="1"/>
</dbReference>
<keyword evidence="3" id="KW-0472">Membrane</keyword>
<evidence type="ECO:0000313" key="6">
    <source>
        <dbReference type="Proteomes" id="UP000245021"/>
    </source>
</evidence>
<organism evidence="5 6">
    <name type="scientific">Lactococcus termiticola</name>
    <dbReference type="NCBI Taxonomy" id="2169526"/>
    <lineage>
        <taxon>Bacteria</taxon>
        <taxon>Bacillati</taxon>
        <taxon>Bacillota</taxon>
        <taxon>Bacilli</taxon>
        <taxon>Lactobacillales</taxon>
        <taxon>Streptococcaceae</taxon>
        <taxon>Lactococcus</taxon>
    </lineage>
</organism>
<dbReference type="Pfam" id="PF08402">
    <property type="entry name" value="TOBE_2"/>
    <property type="match status" value="1"/>
</dbReference>
<evidence type="ECO:0000256" key="3">
    <source>
        <dbReference type="ARBA" id="ARBA00023136"/>
    </source>
</evidence>
<dbReference type="InterPro" id="IPR008995">
    <property type="entry name" value="Mo/tungstate-bd_C_term_dom"/>
</dbReference>
<dbReference type="EMBL" id="BFFO01000013">
    <property type="protein sequence ID" value="GBG97434.1"/>
    <property type="molecule type" value="Genomic_DNA"/>
</dbReference>
<dbReference type="GO" id="GO:0016887">
    <property type="term" value="F:ATP hydrolysis activity"/>
    <property type="evidence" value="ECO:0007669"/>
    <property type="project" value="InterPro"/>
</dbReference>
<reference evidence="5 6" key="1">
    <citation type="journal article" date="2018" name="Genome Announc.">
        <title>Draft Genome Sequence of Lactococcus sp. Strain NtB2 (JCM 32569), Isolated from the Gut of the Higher Termite Nasutitermes takasagoensis.</title>
        <authorList>
            <person name="Noda S."/>
            <person name="Aihara C."/>
            <person name="Yuki M."/>
            <person name="Ohkuma M."/>
        </authorList>
    </citation>
    <scope>NUCLEOTIDE SEQUENCE [LARGE SCALE GENOMIC DNA]</scope>
    <source>
        <strain evidence="5 6">NtB2</strain>
    </source>
</reference>
<keyword evidence="6" id="KW-1185">Reference proteome</keyword>
<dbReference type="Gene3D" id="2.40.50.100">
    <property type="match status" value="1"/>
</dbReference>
<keyword evidence="5" id="KW-0067">ATP-binding</keyword>
<dbReference type="SUPFAM" id="SSF52540">
    <property type="entry name" value="P-loop containing nucleoside triphosphate hydrolases"/>
    <property type="match status" value="1"/>
</dbReference>
<evidence type="ECO:0000313" key="5">
    <source>
        <dbReference type="EMBL" id="GBG97434.1"/>
    </source>
</evidence>
<proteinExistence type="predicted"/>
<sequence length="205" mass="23213">MDEPLSNLDAKLRESMRTQIKQLQRELHTTIVYVTHDQTEAMTMGDRIALLNEGEIQQIGQPLELYNKPKNLFVASFIGTPKINVFRLVVNGNQLNNHDMSIVFGKPANKLSAQELYLAVRPEHLSLTQDKDLANLIGQVLNVEQLGSETLVTLNIDAQSFRAKLQGQLMMEPGETIYLIAKQSKLHYFDVESEARLEFDSKETS</sequence>